<dbReference type="InterPro" id="IPR016024">
    <property type="entry name" value="ARM-type_fold"/>
</dbReference>
<dbReference type="Gene3D" id="3.90.70.10">
    <property type="entry name" value="Cysteine proteinases"/>
    <property type="match status" value="1"/>
</dbReference>
<evidence type="ECO:0000259" key="8">
    <source>
        <dbReference type="PROSITE" id="PS50235"/>
    </source>
</evidence>
<protein>
    <recommendedName>
        <fullName evidence="3">ubiquitinyl hydrolase 1</fullName>
        <ecNumber evidence="3">3.4.19.12</ecNumber>
    </recommendedName>
</protein>
<organism evidence="9 10">
    <name type="scientific">Blepharisma stoltei</name>
    <dbReference type="NCBI Taxonomy" id="1481888"/>
    <lineage>
        <taxon>Eukaryota</taxon>
        <taxon>Sar</taxon>
        <taxon>Alveolata</taxon>
        <taxon>Ciliophora</taxon>
        <taxon>Postciliodesmatophora</taxon>
        <taxon>Heterotrichea</taxon>
        <taxon>Heterotrichida</taxon>
        <taxon>Blepharismidae</taxon>
        <taxon>Blepharisma</taxon>
    </lineage>
</organism>
<reference evidence="9" key="1">
    <citation type="submission" date="2021-09" db="EMBL/GenBank/DDBJ databases">
        <authorList>
            <consortium name="AG Swart"/>
            <person name="Singh M."/>
            <person name="Singh A."/>
            <person name="Seah K."/>
            <person name="Emmerich C."/>
        </authorList>
    </citation>
    <scope>NUCLEOTIDE SEQUENCE</scope>
    <source>
        <strain evidence="9">ATCC30299</strain>
    </source>
</reference>
<evidence type="ECO:0000313" key="9">
    <source>
        <dbReference type="EMBL" id="CAG9317591.1"/>
    </source>
</evidence>
<dbReference type="GO" id="GO:0016579">
    <property type="term" value="P:protein deubiquitination"/>
    <property type="evidence" value="ECO:0007669"/>
    <property type="project" value="InterPro"/>
</dbReference>
<dbReference type="InterPro" id="IPR001394">
    <property type="entry name" value="Peptidase_C19_UCH"/>
</dbReference>
<comment type="catalytic activity">
    <reaction evidence="1">
        <text>Thiol-dependent hydrolysis of ester, thioester, amide, peptide and isopeptide bonds formed by the C-terminal Gly of ubiquitin (a 76-residue protein attached to proteins as an intracellular targeting signal).</text>
        <dbReference type="EC" id="3.4.19.12"/>
    </reaction>
</comment>
<dbReference type="PANTHER" id="PTHR24006">
    <property type="entry name" value="UBIQUITIN CARBOXYL-TERMINAL HYDROLASE"/>
    <property type="match status" value="1"/>
</dbReference>
<sequence>MESNSTNINQAFKPGVFIDAKDTMNAWCVARIIEFYPERNAILIRYDGWSEKWDATYSLSSSRISPFRKNSQLYTGQKKFAIRSWEYSEEELERVNSILITLIQSGLKASDAFTTTQFIRGEVFTLVDCLLTGSFKTKAEIHASLEFFTHVIDYIVLWFQGYKEMFPLYYNGLDNPELFLTDNGVAAAMAWPELLLTLERLLGFDPRLPRIKTSTYTPKEFKPSNFVNKTSPSSTIVYLVDHFAESGGFDLILEILSEKDEKQKAPFSFITALPLYEINQFLSKQFSDDWCPKFKRVVLERISTISNRELKDIDKDVISEILQKLRKLSGEVDRRGETYEFIERAELELALKLLKCPYMEKRLRGLNEIKDMIEKVNNKGVYYQGFTKGTRWITTEFMKEWLLQENIIEIVLDYNHVEMIKRVSEIFIFLAKTGALTEDQLTLLWNSGQGRHDSLVIATLQAIVDITPFLSPSFHQFLFEKMKQKPIQEYDEMYLKMLKEFTLKAIEFGPRTRSDNDDFAIPIFYSLILDSSPINFIDIATDNLAEILKNIPWKDKLWQILLQLIKNIEENHSTFQSLKLAILILESFCAYKVSSNKDENLKLLDERVGGLIQRVVENLEKYYEIAREKAKGLQNPYREVLQGRYTHNKNIKKRFEFIEYVLSSRSFAFSRAHFSIVWEIFVKNPLSDRDKAAFFKWLQRIIRNIFTTKMIAEAFEVFFVDPLAFPRETISIEAYQCFCQFFLALNHNERNIEIRGNSLLSRNQATLIGFDAIMDILLKSKEEVSSQAIYFVVNLNLRLGRLLKPRKEEIWTSFINQSLSYIENSQSDLTTERVLKLLLCFLDDSGHREESPSGPIQVFYAKTMQENEYKKIHAYSNQTVGSLRRKISELYKKPLNTVLLTLSGIRYDSYDDDMPISSIKTSVISIDFLQPKSDEITQVQLLSKHQKLVDVLFQLLSVPDKAFAGLAWNLLTALPINEKIKIQIKELEQTLPELLDSSSLYKLLYTLIIIEQLISDEEWMQKFQKAGGLPYLIDIYLNTDTSNIKSISLNSRYCSVMISLLSLIFKETSSEPSPQLILKIFQSLMIIASACKSSEEEASKVAVHATEMLLLIGNWNESLLVNTVKKCEQLESLIRVSILSCPNTFFGASMMTLFDKLANLSEELSTHILDIHIKLINTAYEENASDFYWALLSHLLKRNNDKEKKTPLVQRLLLELQEKKPEKSSKEHDHVLWGTLRVIRSGIRKSNIKITKEIVHLILHSCLFEVPSSSQLDPPPKCKNSDTRKEAFRLLYKLCVISRDALYQVVEYLNKLHEDPHWRTSRFADWNYSPVALEKSETGFVGLKNLGCICYMNSSIQQMFNVPTFREGILRAKDLSGQNLDESLLYQLQYIFSGLKNSDKQHINPKGLCRAFKDWEGRPVNVFEQMDAEEFFNTFMDRLENQLKGDPNEHIIKNHFGGFQVTEMFGKDTCNHRSERLEPFLTFPVQVKNKKNLYESLDSFIEGELLEGDNMYQCDHCDNKVPALRRVCIKYLPNTFIISLRRFEFDFDTMARVKVNDYCEFPMEIDMEPYTQEGLERKELLKLKEQAIKEGKEFTKEIPNKKYPEEYYKFTLKGIVIHMGTAESGHYYSFIKDRSSGKWNEFNDTIVRPFNPEDIPNEAFGGEEKWSFSSSYSSNSTTNREKYRNAYLLFYEREKFYSKQSNEDDTIIPLTTITSQGEVKDFEEVKEENERYWRCKSSFSTDYFDFITRLLKYGKNEILKFAASFFLTIMIRSKDVTRLPIFVNLLKNQLKENEEISEWVLETVTVPQVLKELLLDCPVVEKRRVIVGVIHAALKTVNPYLHEQFLQRLLNKLSIAKSPYSRHFPQYFEVIYRTVQMSPHLMPSTQLIAKLTAYVLSEKIDFPLYEERYKFSDIYLGYDKHATTDESHDKFSSHDDNNSLSYVLAILNFGSQYLSSELVSTFWQKSIVSKLSSSCTNKIGCRSVGEFYAKFCSQNRVLSENYVDVLIQHISDNDYDFQRPFLRQLTCLLKIQDDLTDDRVDYGLRSLLTEMKENKQYYKTTELCIEYFFKTVLRIPAAKEWAYKKVKDFKWIEAWLKDNQFPTAPSGMKPTMSLYKPNSTQWGATSAYISKNNTEKLEFYKKILKGTVAPAMDDWDSDEDMKDEDLQVDKKIDALENNGQRWCRATIVNNVGELLQIRLDNAEKTSKWVEVDGDLIAPEGSKTSY</sequence>
<dbReference type="GO" id="GO:0006508">
    <property type="term" value="P:proteolysis"/>
    <property type="evidence" value="ECO:0007669"/>
    <property type="project" value="UniProtKB-KW"/>
</dbReference>
<evidence type="ECO:0000256" key="7">
    <source>
        <dbReference type="ARBA" id="ARBA00022807"/>
    </source>
</evidence>
<dbReference type="FunFam" id="3.90.70.10:FF:000022">
    <property type="entry name" value="Ubiquitin carboxyl-terminal hydrolase 24"/>
    <property type="match status" value="1"/>
</dbReference>
<dbReference type="InterPro" id="IPR056850">
    <property type="entry name" value="ARM_UBP34_24_USP9X_Y"/>
</dbReference>
<evidence type="ECO:0000256" key="6">
    <source>
        <dbReference type="ARBA" id="ARBA00022801"/>
    </source>
</evidence>
<keyword evidence="4" id="KW-0645">Protease</keyword>
<dbReference type="EC" id="3.4.19.12" evidence="3"/>
<dbReference type="PANTHER" id="PTHR24006:SF827">
    <property type="entry name" value="UBIQUITIN CARBOXYL-TERMINAL HYDROLASE 34"/>
    <property type="match status" value="1"/>
</dbReference>
<dbReference type="InterPro" id="IPR018200">
    <property type="entry name" value="USP_CS"/>
</dbReference>
<evidence type="ECO:0000256" key="5">
    <source>
        <dbReference type="ARBA" id="ARBA00022786"/>
    </source>
</evidence>
<dbReference type="SUPFAM" id="SSF54001">
    <property type="entry name" value="Cysteine proteinases"/>
    <property type="match status" value="1"/>
</dbReference>
<dbReference type="InterPro" id="IPR038765">
    <property type="entry name" value="Papain-like_cys_pep_sf"/>
</dbReference>
<dbReference type="Pfam" id="PF25010">
    <property type="entry name" value="ARM_UBP24_USP9X-Y"/>
    <property type="match status" value="1"/>
</dbReference>
<comment type="caution">
    <text evidence="9">The sequence shown here is derived from an EMBL/GenBank/DDBJ whole genome shotgun (WGS) entry which is preliminary data.</text>
</comment>
<dbReference type="SUPFAM" id="SSF48371">
    <property type="entry name" value="ARM repeat"/>
    <property type="match status" value="1"/>
</dbReference>
<dbReference type="Gene3D" id="2.30.30.140">
    <property type="match status" value="1"/>
</dbReference>
<proteinExistence type="inferred from homology"/>
<dbReference type="Proteomes" id="UP001162131">
    <property type="component" value="Unassembled WGS sequence"/>
</dbReference>
<evidence type="ECO:0000313" key="10">
    <source>
        <dbReference type="Proteomes" id="UP001162131"/>
    </source>
</evidence>
<dbReference type="GO" id="GO:0005634">
    <property type="term" value="C:nucleus"/>
    <property type="evidence" value="ECO:0007669"/>
    <property type="project" value="TreeGrafter"/>
</dbReference>
<dbReference type="PROSITE" id="PS00973">
    <property type="entry name" value="USP_2"/>
    <property type="match status" value="1"/>
</dbReference>
<evidence type="ECO:0000256" key="1">
    <source>
        <dbReference type="ARBA" id="ARBA00000707"/>
    </source>
</evidence>
<evidence type="ECO:0000256" key="2">
    <source>
        <dbReference type="ARBA" id="ARBA00009085"/>
    </source>
</evidence>
<keyword evidence="6" id="KW-0378">Hydrolase</keyword>
<dbReference type="GO" id="GO:0005829">
    <property type="term" value="C:cytosol"/>
    <property type="evidence" value="ECO:0007669"/>
    <property type="project" value="TreeGrafter"/>
</dbReference>
<name>A0AAU9JA56_9CILI</name>
<keyword evidence="7" id="KW-0788">Thiol protease</keyword>
<dbReference type="InterPro" id="IPR028889">
    <property type="entry name" value="USP"/>
</dbReference>
<feature type="domain" description="USP" evidence="8">
    <location>
        <begin position="1341"/>
        <end position="1694"/>
    </location>
</feature>
<dbReference type="SUPFAM" id="SSF63748">
    <property type="entry name" value="Tudor/PWWP/MBT"/>
    <property type="match status" value="1"/>
</dbReference>
<accession>A0AAU9JA56</accession>
<evidence type="ECO:0000256" key="3">
    <source>
        <dbReference type="ARBA" id="ARBA00012759"/>
    </source>
</evidence>
<dbReference type="PROSITE" id="PS50235">
    <property type="entry name" value="USP_3"/>
    <property type="match status" value="1"/>
</dbReference>
<dbReference type="CDD" id="cd20104">
    <property type="entry name" value="MBT_PHF20L1-like"/>
    <property type="match status" value="1"/>
</dbReference>
<gene>
    <name evidence="9" type="ORF">BSTOLATCC_MIC18835</name>
</gene>
<dbReference type="GO" id="GO:0004843">
    <property type="term" value="F:cysteine-type deubiquitinase activity"/>
    <property type="evidence" value="ECO:0007669"/>
    <property type="project" value="UniProtKB-EC"/>
</dbReference>
<dbReference type="EMBL" id="CAJZBQ010000018">
    <property type="protein sequence ID" value="CAG9317591.1"/>
    <property type="molecule type" value="Genomic_DNA"/>
</dbReference>
<comment type="similarity">
    <text evidence="2">Belongs to the peptidase C19 family.</text>
</comment>
<keyword evidence="5" id="KW-0833">Ubl conjugation pathway</keyword>
<dbReference type="Pfam" id="PF00443">
    <property type="entry name" value="UCH"/>
    <property type="match status" value="1"/>
</dbReference>
<evidence type="ECO:0000256" key="4">
    <source>
        <dbReference type="ARBA" id="ARBA00022670"/>
    </source>
</evidence>
<dbReference type="InterPro" id="IPR050164">
    <property type="entry name" value="Peptidase_C19"/>
</dbReference>
<keyword evidence="10" id="KW-1185">Reference proteome</keyword>